<keyword evidence="7" id="KW-1185">Reference proteome</keyword>
<dbReference type="PANTHER" id="PTHR13693:SF3">
    <property type="entry name" value="LD36009P"/>
    <property type="match status" value="1"/>
</dbReference>
<dbReference type="RefSeq" id="WP_132123798.1">
    <property type="nucleotide sequence ID" value="NZ_SLWS01000011.1"/>
</dbReference>
<evidence type="ECO:0000256" key="1">
    <source>
        <dbReference type="ARBA" id="ARBA00001933"/>
    </source>
</evidence>
<dbReference type="Proteomes" id="UP000295680">
    <property type="component" value="Unassembled WGS sequence"/>
</dbReference>
<comment type="catalytic activity">
    <reaction evidence="4">
        <text>6-carboxyhexanoyl-[ACP] + L-alanine + H(+) = (8S)-8-amino-7-oxononanoate + holo-[ACP] + CO2</text>
        <dbReference type="Rhea" id="RHEA:42288"/>
        <dbReference type="Rhea" id="RHEA-COMP:9685"/>
        <dbReference type="Rhea" id="RHEA-COMP:9955"/>
        <dbReference type="ChEBI" id="CHEBI:15378"/>
        <dbReference type="ChEBI" id="CHEBI:16526"/>
        <dbReference type="ChEBI" id="CHEBI:57972"/>
        <dbReference type="ChEBI" id="CHEBI:64479"/>
        <dbReference type="ChEBI" id="CHEBI:78846"/>
        <dbReference type="ChEBI" id="CHEBI:149468"/>
        <dbReference type="EC" id="2.3.1.47"/>
    </reaction>
</comment>
<reference evidence="6 7" key="1">
    <citation type="submission" date="2019-03" db="EMBL/GenBank/DDBJ databases">
        <title>Genomic Encyclopedia of Type Strains, Phase IV (KMG-IV): sequencing the most valuable type-strain genomes for metagenomic binning, comparative biology and taxonomic classification.</title>
        <authorList>
            <person name="Goeker M."/>
        </authorList>
    </citation>
    <scope>NUCLEOTIDE SEQUENCE [LARGE SCALE GENOMIC DNA]</scope>
    <source>
        <strain evidence="6 7">DSM 45934</strain>
    </source>
</reference>
<dbReference type="SUPFAM" id="SSF53383">
    <property type="entry name" value="PLP-dependent transferases"/>
    <property type="match status" value="1"/>
</dbReference>
<accession>A0A4R2J416</accession>
<dbReference type="OrthoDB" id="9807157at2"/>
<evidence type="ECO:0000313" key="7">
    <source>
        <dbReference type="Proteomes" id="UP000295680"/>
    </source>
</evidence>
<dbReference type="Pfam" id="PF00155">
    <property type="entry name" value="Aminotran_1_2"/>
    <property type="match status" value="1"/>
</dbReference>
<evidence type="ECO:0000259" key="5">
    <source>
        <dbReference type="Pfam" id="PF00155"/>
    </source>
</evidence>
<evidence type="ECO:0000313" key="6">
    <source>
        <dbReference type="EMBL" id="TCO52824.1"/>
    </source>
</evidence>
<feature type="domain" description="Aminotransferase class I/classII large" evidence="5">
    <location>
        <begin position="55"/>
        <end position="393"/>
    </location>
</feature>
<evidence type="ECO:0000256" key="3">
    <source>
        <dbReference type="ARBA" id="ARBA00022679"/>
    </source>
</evidence>
<dbReference type="InterPro" id="IPR015424">
    <property type="entry name" value="PyrdxlP-dep_Trfase"/>
</dbReference>
<comment type="cofactor">
    <cofactor evidence="1">
        <name>pyridoxal 5'-phosphate</name>
        <dbReference type="ChEBI" id="CHEBI:597326"/>
    </cofactor>
</comment>
<dbReference type="GO" id="GO:0030170">
    <property type="term" value="F:pyridoxal phosphate binding"/>
    <property type="evidence" value="ECO:0007669"/>
    <property type="project" value="InterPro"/>
</dbReference>
<sequence>MNASGGWGRLEHRLDAIARRMRSLEWGDEYRRASFVPYDMEPDQPYVTVDGRRLLMMSSYSYLGLAGDQRVIEAATTAVEHYGTGNHGVRALAGTIPLHEELEAELAAFVGRESALVFTSGYAVNTGVIASMFGPDDTLLVDKTVHASLIDGAKLAGATVIRWRHNDPEHLDRKMHEVQSTGLRVVVVDSVYSMDGDIARLPEIREVADRWGALVMADEAHALGVIGKTGRGIEEHYGRDDLVDVKVGTLSKGIPSMGGWVAGPERLMLFLKYHARPFLFSAALGPAQAGAALEALRILDQEPERVTHIQRESARLRSTLVDAGIDVGQSETAVIPIICGSDGAAYDYAMAVKGAGVIGLPVLTPAVPNNLARLRISVTARHSPADVDLAANAFRLAAYQTHLIAA</sequence>
<dbReference type="InterPro" id="IPR015422">
    <property type="entry name" value="PyrdxlP-dep_Trfase_small"/>
</dbReference>
<dbReference type="EMBL" id="SLWS01000011">
    <property type="protein sequence ID" value="TCO52824.1"/>
    <property type="molecule type" value="Genomic_DNA"/>
</dbReference>
<dbReference type="PANTHER" id="PTHR13693">
    <property type="entry name" value="CLASS II AMINOTRANSFERASE/8-AMINO-7-OXONONANOATE SYNTHASE"/>
    <property type="match status" value="1"/>
</dbReference>
<dbReference type="Gene3D" id="3.40.640.10">
    <property type="entry name" value="Type I PLP-dependent aspartate aminotransferase-like (Major domain)"/>
    <property type="match status" value="1"/>
</dbReference>
<dbReference type="InterPro" id="IPR015421">
    <property type="entry name" value="PyrdxlP-dep_Trfase_major"/>
</dbReference>
<dbReference type="InterPro" id="IPR004839">
    <property type="entry name" value="Aminotransferase_I/II_large"/>
</dbReference>
<dbReference type="GO" id="GO:0008710">
    <property type="term" value="F:8-amino-7-oxononanoate synthase activity"/>
    <property type="evidence" value="ECO:0007669"/>
    <property type="project" value="UniProtKB-EC"/>
</dbReference>
<protein>
    <recommendedName>
        <fullName evidence="2">8-amino-7-oxononanoate synthase</fullName>
        <ecNumber evidence="2">2.3.1.47</ecNumber>
    </recommendedName>
</protein>
<organism evidence="6 7">
    <name type="scientific">Actinocrispum wychmicini</name>
    <dbReference type="NCBI Taxonomy" id="1213861"/>
    <lineage>
        <taxon>Bacteria</taxon>
        <taxon>Bacillati</taxon>
        <taxon>Actinomycetota</taxon>
        <taxon>Actinomycetes</taxon>
        <taxon>Pseudonocardiales</taxon>
        <taxon>Pseudonocardiaceae</taxon>
        <taxon>Actinocrispum</taxon>
    </lineage>
</organism>
<name>A0A4R2J416_9PSEU</name>
<gene>
    <name evidence="6" type="ORF">EV192_11118</name>
</gene>
<dbReference type="InterPro" id="IPR050087">
    <property type="entry name" value="AON_synthase_class-II"/>
</dbReference>
<dbReference type="EC" id="2.3.1.47" evidence="2"/>
<comment type="caution">
    <text evidence="6">The sequence shown here is derived from an EMBL/GenBank/DDBJ whole genome shotgun (WGS) entry which is preliminary data.</text>
</comment>
<evidence type="ECO:0000256" key="4">
    <source>
        <dbReference type="ARBA" id="ARBA00047715"/>
    </source>
</evidence>
<keyword evidence="3" id="KW-0808">Transferase</keyword>
<evidence type="ECO:0000256" key="2">
    <source>
        <dbReference type="ARBA" id="ARBA00013187"/>
    </source>
</evidence>
<dbReference type="AlphaFoldDB" id="A0A4R2J416"/>
<proteinExistence type="predicted"/>
<dbReference type="Gene3D" id="3.90.1150.10">
    <property type="entry name" value="Aspartate Aminotransferase, domain 1"/>
    <property type="match status" value="1"/>
</dbReference>